<dbReference type="InterPro" id="IPR004841">
    <property type="entry name" value="AA-permease/SLC12A_dom"/>
</dbReference>
<feature type="transmembrane region" description="Helical" evidence="6">
    <location>
        <begin position="241"/>
        <end position="261"/>
    </location>
</feature>
<feature type="transmembrane region" description="Helical" evidence="6">
    <location>
        <begin position="26"/>
        <end position="51"/>
    </location>
</feature>
<proteinExistence type="predicted"/>
<keyword evidence="4 6" id="KW-0472">Membrane</keyword>
<gene>
    <name evidence="8" type="ORF">GCM10022236_18460</name>
</gene>
<evidence type="ECO:0000313" key="9">
    <source>
        <dbReference type="Proteomes" id="UP001501490"/>
    </source>
</evidence>
<evidence type="ECO:0000259" key="7">
    <source>
        <dbReference type="Pfam" id="PF00324"/>
    </source>
</evidence>
<dbReference type="Proteomes" id="UP001501490">
    <property type="component" value="Unassembled WGS sequence"/>
</dbReference>
<dbReference type="Pfam" id="PF00324">
    <property type="entry name" value="AA_permease"/>
    <property type="match status" value="1"/>
</dbReference>
<dbReference type="PANTHER" id="PTHR42770:SF16">
    <property type="entry name" value="AMINO ACID PERMEASE"/>
    <property type="match status" value="1"/>
</dbReference>
<dbReference type="InterPro" id="IPR050367">
    <property type="entry name" value="APC_superfamily"/>
</dbReference>
<reference evidence="9" key="1">
    <citation type="journal article" date="2019" name="Int. J. Syst. Evol. Microbiol.">
        <title>The Global Catalogue of Microorganisms (GCM) 10K type strain sequencing project: providing services to taxonomists for standard genome sequencing and annotation.</title>
        <authorList>
            <consortium name="The Broad Institute Genomics Platform"/>
            <consortium name="The Broad Institute Genome Sequencing Center for Infectious Disease"/>
            <person name="Wu L."/>
            <person name="Ma J."/>
        </authorList>
    </citation>
    <scope>NUCLEOTIDE SEQUENCE [LARGE SCALE GENOMIC DNA]</scope>
    <source>
        <strain evidence="9">JCM 16929</strain>
    </source>
</reference>
<feature type="transmembrane region" description="Helical" evidence="6">
    <location>
        <begin position="57"/>
        <end position="77"/>
    </location>
</feature>
<organism evidence="8 9">
    <name type="scientific">Microlunatus ginsengisoli</name>
    <dbReference type="NCBI Taxonomy" id="363863"/>
    <lineage>
        <taxon>Bacteria</taxon>
        <taxon>Bacillati</taxon>
        <taxon>Actinomycetota</taxon>
        <taxon>Actinomycetes</taxon>
        <taxon>Propionibacteriales</taxon>
        <taxon>Propionibacteriaceae</taxon>
        <taxon>Microlunatus</taxon>
    </lineage>
</organism>
<keyword evidence="9" id="KW-1185">Reference proteome</keyword>
<dbReference type="Gene3D" id="1.20.1740.10">
    <property type="entry name" value="Amino acid/polyamine transporter I"/>
    <property type="match status" value="1"/>
</dbReference>
<feature type="transmembrane region" description="Helical" evidence="6">
    <location>
        <begin position="345"/>
        <end position="366"/>
    </location>
</feature>
<feature type="domain" description="Amino acid permease/ SLC12A" evidence="7">
    <location>
        <begin position="28"/>
        <end position="461"/>
    </location>
</feature>
<feature type="transmembrane region" description="Helical" evidence="6">
    <location>
        <begin position="412"/>
        <end position="435"/>
    </location>
</feature>
<evidence type="ECO:0000256" key="4">
    <source>
        <dbReference type="ARBA" id="ARBA00023136"/>
    </source>
</evidence>
<name>A0ABP6ZSP7_9ACTN</name>
<feature type="transmembrane region" description="Helical" evidence="6">
    <location>
        <begin position="133"/>
        <end position="153"/>
    </location>
</feature>
<comment type="caution">
    <text evidence="8">The sequence shown here is derived from an EMBL/GenBank/DDBJ whole genome shotgun (WGS) entry which is preliminary data.</text>
</comment>
<keyword evidence="2 6" id="KW-0812">Transmembrane</keyword>
<evidence type="ECO:0000313" key="8">
    <source>
        <dbReference type="EMBL" id="GAA3616648.1"/>
    </source>
</evidence>
<sequence>MTVAAPDAPPGATEHLKTDALGATSIAFLVIAAAAPLTVMAGVAPVAIMIGGIGAPVGYLAAGAVLALFAVGFMAMTKHTGGAGAFYSYITLGLGRRLGMGAGILAVVAYNALQIGVYGLLGQQVSDAVATLAGIQLPWWLFVFVAIAGVWAIGRRGIDVGARILGVLLIAETAILALLVVAVIVQGGANGLSGASFTPSAVFAPGMFGVLAFAFAAFMGFESTALYRPEAREPGRTIPRATYGAVIFMALFYCLVVWAVIQAYGNTAVVEAANNDPATLFFVAIQTYVGDWAKDVMYVLIMTSVFASQIAFHNAINRYTFTLARDGLLPARLAHTHPRYGSPSFAGAVQSALAVIIVGVVAVLGLDPYTDLLLKVNTPGVVGIITLQAITSAAVVAYFVRRRHTVRARVAVVCALLATVLLTLAVVLLVSHIGLLTNAAGITNVILVGIVPVTLLIGIVAAGVLKNRRPAVYAGIGGVHPEDGHVPPAEPTDEAVESSAETAPQPGAAR</sequence>
<dbReference type="RefSeq" id="WP_344803673.1">
    <property type="nucleotide sequence ID" value="NZ_BAABAB010000013.1"/>
</dbReference>
<evidence type="ECO:0000256" key="1">
    <source>
        <dbReference type="ARBA" id="ARBA00004141"/>
    </source>
</evidence>
<feature type="region of interest" description="Disordered" evidence="5">
    <location>
        <begin position="482"/>
        <end position="510"/>
    </location>
</feature>
<evidence type="ECO:0000256" key="3">
    <source>
        <dbReference type="ARBA" id="ARBA00022989"/>
    </source>
</evidence>
<feature type="transmembrane region" description="Helical" evidence="6">
    <location>
        <begin position="441"/>
        <end position="465"/>
    </location>
</feature>
<protein>
    <submittedName>
        <fullName evidence="8">APC family permease</fullName>
    </submittedName>
</protein>
<feature type="transmembrane region" description="Helical" evidence="6">
    <location>
        <begin position="201"/>
        <end position="221"/>
    </location>
</feature>
<feature type="transmembrane region" description="Helical" evidence="6">
    <location>
        <begin position="98"/>
        <end position="121"/>
    </location>
</feature>
<feature type="transmembrane region" description="Helical" evidence="6">
    <location>
        <begin position="296"/>
        <end position="316"/>
    </location>
</feature>
<comment type="subcellular location">
    <subcellularLocation>
        <location evidence="1">Membrane</location>
        <topology evidence="1">Multi-pass membrane protein</topology>
    </subcellularLocation>
</comment>
<accession>A0ABP6ZSP7</accession>
<dbReference type="EMBL" id="BAABAB010000013">
    <property type="protein sequence ID" value="GAA3616648.1"/>
    <property type="molecule type" value="Genomic_DNA"/>
</dbReference>
<dbReference type="PANTHER" id="PTHR42770">
    <property type="entry name" value="AMINO ACID TRANSPORTER-RELATED"/>
    <property type="match status" value="1"/>
</dbReference>
<feature type="transmembrane region" description="Helical" evidence="6">
    <location>
        <begin position="165"/>
        <end position="189"/>
    </location>
</feature>
<feature type="transmembrane region" description="Helical" evidence="6">
    <location>
        <begin position="378"/>
        <end position="400"/>
    </location>
</feature>
<evidence type="ECO:0000256" key="2">
    <source>
        <dbReference type="ARBA" id="ARBA00022692"/>
    </source>
</evidence>
<dbReference type="PIRSF" id="PIRSF006060">
    <property type="entry name" value="AA_transporter"/>
    <property type="match status" value="1"/>
</dbReference>
<evidence type="ECO:0000256" key="6">
    <source>
        <dbReference type="SAM" id="Phobius"/>
    </source>
</evidence>
<evidence type="ECO:0000256" key="5">
    <source>
        <dbReference type="SAM" id="MobiDB-lite"/>
    </source>
</evidence>
<keyword evidence="3 6" id="KW-1133">Transmembrane helix</keyword>